<evidence type="ECO:0000313" key="3">
    <source>
        <dbReference type="Proteomes" id="UP001558613"/>
    </source>
</evidence>
<protein>
    <submittedName>
        <fullName evidence="2">Uncharacterized protein</fullName>
    </submittedName>
</protein>
<dbReference type="Proteomes" id="UP001558613">
    <property type="component" value="Unassembled WGS sequence"/>
</dbReference>
<gene>
    <name evidence="2" type="ORF">QQF64_008145</name>
</gene>
<dbReference type="EMBL" id="JAYMGO010000015">
    <property type="protein sequence ID" value="KAL1260318.1"/>
    <property type="molecule type" value="Genomic_DNA"/>
</dbReference>
<keyword evidence="3" id="KW-1185">Reference proteome</keyword>
<proteinExistence type="predicted"/>
<organism evidence="2 3">
    <name type="scientific">Cirrhinus molitorella</name>
    <name type="common">mud carp</name>
    <dbReference type="NCBI Taxonomy" id="172907"/>
    <lineage>
        <taxon>Eukaryota</taxon>
        <taxon>Metazoa</taxon>
        <taxon>Chordata</taxon>
        <taxon>Craniata</taxon>
        <taxon>Vertebrata</taxon>
        <taxon>Euteleostomi</taxon>
        <taxon>Actinopterygii</taxon>
        <taxon>Neopterygii</taxon>
        <taxon>Teleostei</taxon>
        <taxon>Ostariophysi</taxon>
        <taxon>Cypriniformes</taxon>
        <taxon>Cyprinidae</taxon>
        <taxon>Labeoninae</taxon>
        <taxon>Labeonini</taxon>
        <taxon>Cirrhinus</taxon>
    </lineage>
</organism>
<comment type="caution">
    <text evidence="2">The sequence shown here is derived from an EMBL/GenBank/DDBJ whole genome shotgun (WGS) entry which is preliminary data.</text>
</comment>
<feature type="region of interest" description="Disordered" evidence="1">
    <location>
        <begin position="70"/>
        <end position="92"/>
    </location>
</feature>
<evidence type="ECO:0000313" key="2">
    <source>
        <dbReference type="EMBL" id="KAL1260318.1"/>
    </source>
</evidence>
<reference evidence="2 3" key="1">
    <citation type="submission" date="2023-09" db="EMBL/GenBank/DDBJ databases">
        <authorList>
            <person name="Wang M."/>
        </authorList>
    </citation>
    <scope>NUCLEOTIDE SEQUENCE [LARGE SCALE GENOMIC DNA]</scope>
    <source>
        <strain evidence="2">GT-2023</strain>
        <tissue evidence="2">Liver</tissue>
    </source>
</reference>
<sequence length="92" mass="10408">MPCSRNPHYGRITISSAFHPVGKTANRLENKRPHDTQEKCQPLRATSCFISSRHPAIGERVNRCLEEQGHVGVSLSQSEQQKGKRFPKNNQL</sequence>
<accession>A0ABR3M5B3</accession>
<evidence type="ECO:0000256" key="1">
    <source>
        <dbReference type="SAM" id="MobiDB-lite"/>
    </source>
</evidence>
<name>A0ABR3M5B3_9TELE</name>
<feature type="compositionally biased region" description="Basic residues" evidence="1">
    <location>
        <begin position="83"/>
        <end position="92"/>
    </location>
</feature>